<evidence type="ECO:0000256" key="1">
    <source>
        <dbReference type="ARBA" id="ARBA00022737"/>
    </source>
</evidence>
<dbReference type="InterPro" id="IPR001119">
    <property type="entry name" value="SLH_dom"/>
</dbReference>
<feature type="domain" description="SLH" evidence="3">
    <location>
        <begin position="36"/>
        <end position="99"/>
    </location>
</feature>
<sequence>MKKARLAALVLALALAMSTISTFAYPSNALLPKQQTYDKPFADVKGTWCESYVQTVYEAGLMQGKTAAAFDSRSQLTNGQIVVISARLHKLLTGGGDTWAAGEKWYSAYYDYFASVSFGGAFTAADLMVELYPPEEPCPRYAFVWALSDVLYSADVTLPTLNQVAVLPDSTDPSILNFYEAGIVNGKDKYGTFDEYGTLTRGEAAAMLARVIDPAQRLTFTVTPFDLSRDVLGVKGDTVLVTVKDLRYTADQLAYGVVNNLIAAKLNDGFLPSLSSLAEGYACYEASLELLARQKSVSLSAAELNSAKEDGRLMAGYMGVSQAGWTQENQNYMLLTALSDYYYAHYASSEDKSSFDRLNDDLFTLESSLTAQSTDALKALDAETVYQRAADSPLRYLYSYLFVDEQ</sequence>
<dbReference type="RefSeq" id="WP_187332794.1">
    <property type="nucleotide sequence ID" value="NZ_CP060490.1"/>
</dbReference>
<evidence type="ECO:0000313" key="5">
    <source>
        <dbReference type="Proteomes" id="UP000515960"/>
    </source>
</evidence>
<dbReference type="EMBL" id="CP060490">
    <property type="protein sequence ID" value="QNL44193.1"/>
    <property type="molecule type" value="Genomic_DNA"/>
</dbReference>
<evidence type="ECO:0000259" key="3">
    <source>
        <dbReference type="PROSITE" id="PS51272"/>
    </source>
</evidence>
<feature type="chain" id="PRO_5028992733" evidence="2">
    <location>
        <begin position="25"/>
        <end position="406"/>
    </location>
</feature>
<proteinExistence type="predicted"/>
<evidence type="ECO:0000256" key="2">
    <source>
        <dbReference type="SAM" id="SignalP"/>
    </source>
</evidence>
<feature type="signal peptide" evidence="2">
    <location>
        <begin position="1"/>
        <end position="24"/>
    </location>
</feature>
<dbReference type="AlphaFoldDB" id="A0A7G9B3R2"/>
<name>A0A7G9B3R2_9FIRM</name>
<dbReference type="Pfam" id="PF00395">
    <property type="entry name" value="SLH"/>
    <property type="match status" value="1"/>
</dbReference>
<protein>
    <submittedName>
        <fullName evidence="4">S-layer homology domain-containing protein</fullName>
    </submittedName>
</protein>
<keyword evidence="2" id="KW-0732">Signal</keyword>
<accession>A0A7G9B3R2</accession>
<dbReference type="Proteomes" id="UP000515960">
    <property type="component" value="Chromosome"/>
</dbReference>
<reference evidence="4 5" key="1">
    <citation type="submission" date="2020-08" db="EMBL/GenBank/DDBJ databases">
        <authorList>
            <person name="Liu C."/>
            <person name="Sun Q."/>
        </authorList>
    </citation>
    <scope>NUCLEOTIDE SEQUENCE [LARGE SCALE GENOMIC DNA]</scope>
    <source>
        <strain evidence="4 5">NSJ-62</strain>
    </source>
</reference>
<keyword evidence="1" id="KW-0677">Repeat</keyword>
<dbReference type="KEGG" id="ohi:H8790_12250"/>
<dbReference type="PROSITE" id="PS51272">
    <property type="entry name" value="SLH"/>
    <property type="match status" value="2"/>
</dbReference>
<evidence type="ECO:0000313" key="4">
    <source>
        <dbReference type="EMBL" id="QNL44193.1"/>
    </source>
</evidence>
<organism evidence="4 5">
    <name type="scientific">Oscillibacter hominis</name>
    <dbReference type="NCBI Taxonomy" id="2763056"/>
    <lineage>
        <taxon>Bacteria</taxon>
        <taxon>Bacillati</taxon>
        <taxon>Bacillota</taxon>
        <taxon>Clostridia</taxon>
        <taxon>Eubacteriales</taxon>
        <taxon>Oscillospiraceae</taxon>
        <taxon>Oscillibacter</taxon>
    </lineage>
</organism>
<keyword evidence="5" id="KW-1185">Reference proteome</keyword>
<feature type="domain" description="SLH" evidence="3">
    <location>
        <begin position="158"/>
        <end position="222"/>
    </location>
</feature>
<gene>
    <name evidence="4" type="ORF">H8790_12250</name>
</gene>